<comment type="caution">
    <text evidence="6">The sequence shown here is derived from an EMBL/GenBank/DDBJ whole genome shotgun (WGS) entry which is preliminary data.</text>
</comment>
<sequence length="223" mass="23425">MSVIIYVSLGDERRLTGGWLDMRVTKAQAEQNRAHIVATAARLFRERGYDGVGVAELMAAAGFTHGGFYKHFRSKADLMAEASASGLSQVATRAEGLGPVEFVERYVTREHRDGRGDGCTIAALSGDAARQPAEVRTEFAAGIESLLTALQAPSDTPGGADQRAARTKLIGMLAHSIGAIMLSRACPDDSPLADEILGACRTEILASLAHGSSDQSAALGPEA</sequence>
<evidence type="ECO:0000313" key="7">
    <source>
        <dbReference type="Proteomes" id="UP001631957"/>
    </source>
</evidence>
<dbReference type="PRINTS" id="PR00455">
    <property type="entry name" value="HTHTETR"/>
</dbReference>
<dbReference type="InterPro" id="IPR036271">
    <property type="entry name" value="Tet_transcr_reg_TetR-rel_C_sf"/>
</dbReference>
<keyword evidence="7" id="KW-1185">Reference proteome</keyword>
<dbReference type="Pfam" id="PF00440">
    <property type="entry name" value="TetR_N"/>
    <property type="match status" value="1"/>
</dbReference>
<dbReference type="PROSITE" id="PS50977">
    <property type="entry name" value="HTH_TETR_2"/>
    <property type="match status" value="1"/>
</dbReference>
<dbReference type="PANTHER" id="PTHR47506">
    <property type="entry name" value="TRANSCRIPTIONAL REGULATORY PROTEIN"/>
    <property type="match status" value="1"/>
</dbReference>
<evidence type="ECO:0000256" key="1">
    <source>
        <dbReference type="ARBA" id="ARBA00023015"/>
    </source>
</evidence>
<dbReference type="SUPFAM" id="SSF46689">
    <property type="entry name" value="Homeodomain-like"/>
    <property type="match status" value="1"/>
</dbReference>
<keyword evidence="1" id="KW-0805">Transcription regulation</keyword>
<gene>
    <name evidence="6" type="ORF">ACKI18_43500</name>
</gene>
<feature type="domain" description="HTH tetR-type" evidence="5">
    <location>
        <begin position="30"/>
        <end position="90"/>
    </location>
</feature>
<dbReference type="Gene3D" id="1.10.10.60">
    <property type="entry name" value="Homeodomain-like"/>
    <property type="match status" value="1"/>
</dbReference>
<feature type="DNA-binding region" description="H-T-H motif" evidence="4">
    <location>
        <begin position="53"/>
        <end position="72"/>
    </location>
</feature>
<dbReference type="PANTHER" id="PTHR47506:SF7">
    <property type="entry name" value="TRANSCRIPTIONAL REGULATORY PROTEIN"/>
    <property type="match status" value="1"/>
</dbReference>
<protein>
    <submittedName>
        <fullName evidence="6">TetR/AcrR family transcriptional regulator</fullName>
    </submittedName>
</protein>
<evidence type="ECO:0000313" key="6">
    <source>
        <dbReference type="EMBL" id="MFM9615537.1"/>
    </source>
</evidence>
<dbReference type="EMBL" id="JBJVNI010000036">
    <property type="protein sequence ID" value="MFM9615537.1"/>
    <property type="molecule type" value="Genomic_DNA"/>
</dbReference>
<evidence type="ECO:0000259" key="5">
    <source>
        <dbReference type="PROSITE" id="PS50977"/>
    </source>
</evidence>
<dbReference type="SUPFAM" id="SSF48498">
    <property type="entry name" value="Tetracyclin repressor-like, C-terminal domain"/>
    <property type="match status" value="1"/>
</dbReference>
<dbReference type="InterPro" id="IPR009057">
    <property type="entry name" value="Homeodomain-like_sf"/>
</dbReference>
<reference evidence="6 7" key="1">
    <citation type="submission" date="2024-12" db="EMBL/GenBank/DDBJ databases">
        <title>Forecasting of Potato common scab and diversities of Pathogenic streptomyces spp. in china.</title>
        <authorList>
            <person name="Handique U."/>
            <person name="Wu J."/>
        </authorList>
    </citation>
    <scope>NUCLEOTIDE SEQUENCE [LARGE SCALE GENOMIC DNA]</scope>
    <source>
        <strain evidence="6 7">ZRIMU1530</strain>
    </source>
</reference>
<proteinExistence type="predicted"/>
<evidence type="ECO:0000256" key="3">
    <source>
        <dbReference type="ARBA" id="ARBA00023163"/>
    </source>
</evidence>
<organism evidence="6 7">
    <name type="scientific">Streptomyces niveiscabiei</name>
    <dbReference type="NCBI Taxonomy" id="164115"/>
    <lineage>
        <taxon>Bacteria</taxon>
        <taxon>Bacillati</taxon>
        <taxon>Actinomycetota</taxon>
        <taxon>Actinomycetes</taxon>
        <taxon>Kitasatosporales</taxon>
        <taxon>Streptomycetaceae</taxon>
        <taxon>Streptomyces</taxon>
    </lineage>
</organism>
<evidence type="ECO:0000256" key="2">
    <source>
        <dbReference type="ARBA" id="ARBA00023125"/>
    </source>
</evidence>
<keyword evidence="3" id="KW-0804">Transcription</keyword>
<dbReference type="InterPro" id="IPR001647">
    <property type="entry name" value="HTH_TetR"/>
</dbReference>
<dbReference type="Gene3D" id="1.10.357.10">
    <property type="entry name" value="Tetracycline Repressor, domain 2"/>
    <property type="match status" value="1"/>
</dbReference>
<dbReference type="Proteomes" id="UP001631957">
    <property type="component" value="Unassembled WGS sequence"/>
</dbReference>
<keyword evidence="2 4" id="KW-0238">DNA-binding</keyword>
<dbReference type="RefSeq" id="WP_240656498.1">
    <property type="nucleotide sequence ID" value="NZ_JBJVNI010000036.1"/>
</dbReference>
<evidence type="ECO:0000256" key="4">
    <source>
        <dbReference type="PROSITE-ProRule" id="PRU00335"/>
    </source>
</evidence>
<accession>A0ABW9I895</accession>
<name>A0ABW9I895_9ACTN</name>